<dbReference type="Proteomes" id="UP000244083">
    <property type="component" value="Unassembled WGS sequence"/>
</dbReference>
<evidence type="ECO:0000313" key="2">
    <source>
        <dbReference type="Proteomes" id="UP000244083"/>
    </source>
</evidence>
<organism evidence="1 2">
    <name type="scientific">Limosilactobacillus reuteri</name>
    <name type="common">Lactobacillus reuteri</name>
    <dbReference type="NCBI Taxonomy" id="1598"/>
    <lineage>
        <taxon>Bacteria</taxon>
        <taxon>Bacillati</taxon>
        <taxon>Bacillota</taxon>
        <taxon>Bacilli</taxon>
        <taxon>Lactobacillales</taxon>
        <taxon>Lactobacillaceae</taxon>
        <taxon>Limosilactobacillus</taxon>
    </lineage>
</organism>
<dbReference type="EMBL" id="QAZN01000024">
    <property type="protein sequence ID" value="PTV01842.1"/>
    <property type="molecule type" value="Genomic_DNA"/>
</dbReference>
<name>A0A2T5Q1K4_LIMRT</name>
<dbReference type="RefSeq" id="WP_107722102.1">
    <property type="nucleotide sequence ID" value="NZ_QAZN01000024.1"/>
</dbReference>
<proteinExistence type="predicted"/>
<reference evidence="2" key="1">
    <citation type="submission" date="2018-04" db="EMBL/GenBank/DDBJ databases">
        <title>Draft Genome Sequences of 10 Lactobacillus Species from 22 Commercial Probiotic Products.</title>
        <authorList>
            <person name="Gangiredla J."/>
            <person name="Barnaba T.J."/>
            <person name="Mammel M.K."/>
            <person name="Lacher D.W."/>
            <person name="Elkins C.A."/>
            <person name="Lampel K.A."/>
            <person name="Whitehouse C.A."/>
            <person name="Tartera C."/>
        </authorList>
    </citation>
    <scope>NUCLEOTIDE SEQUENCE [LARGE SCALE GENOMIC DNA]</scope>
    <source>
        <strain evidence="2">DS12_10</strain>
    </source>
</reference>
<evidence type="ECO:0000313" key="1">
    <source>
        <dbReference type="EMBL" id="PTV01842.1"/>
    </source>
</evidence>
<accession>A0A2T5Q1K4</accession>
<protein>
    <recommendedName>
        <fullName evidence="3">MmcB family DNA repair protein</fullName>
    </recommendedName>
</protein>
<sequence length="342" mass="39476">MADEKDTQLTQIEHELTDLLVTDRKAWAKSYLLMNRVQVEKLYEGKYRSFTQWMNALAEQTHYNVSTLWARFNAGRTYADYSERMNSIGKTTPKVTDLDISPDSITIVGKIAKSDKSLADNLMPKVLNKELSRADVRQAFYQIRQQKHNRALAASSIPDNERKSLEEEAGKDFVALLDTSKVTAGEMCETYEHSTSWFAPTRPHRVRDVYFTVEELPVYSGTTRKARRMDICAFTNIDQKFSATNKLTIHCIENKVDKNDLLNDHKMAEYVPYCDYFWLSVTPDLVDIAKDYIADGWGLLSVDKDRNIAPIIKAKKHDCLFRDETYSQALSKIAFKKHHIEY</sequence>
<dbReference type="AlphaFoldDB" id="A0A2T5Q1K4"/>
<gene>
    <name evidence="1" type="ORF">DB325_09340</name>
</gene>
<comment type="caution">
    <text evidence="1">The sequence shown here is derived from an EMBL/GenBank/DDBJ whole genome shotgun (WGS) entry which is preliminary data.</text>
</comment>
<evidence type="ECO:0008006" key="3">
    <source>
        <dbReference type="Google" id="ProtNLM"/>
    </source>
</evidence>